<evidence type="ECO:0000313" key="3">
    <source>
        <dbReference type="Proteomes" id="UP000230790"/>
    </source>
</evidence>
<protein>
    <submittedName>
        <fullName evidence="2">Uncharacterized protein</fullName>
    </submittedName>
</protein>
<proteinExistence type="predicted"/>
<organism evidence="2 3">
    <name type="scientific">Candidatus Thermofonsia Clade 3 bacterium</name>
    <dbReference type="NCBI Taxonomy" id="2364212"/>
    <lineage>
        <taxon>Bacteria</taxon>
        <taxon>Bacillati</taxon>
        <taxon>Chloroflexota</taxon>
        <taxon>Candidatus Thermofontia</taxon>
        <taxon>Candidatus Thermofonsia Clade 3</taxon>
    </lineage>
</organism>
<accession>A0A2M8Q720</accession>
<evidence type="ECO:0000256" key="1">
    <source>
        <dbReference type="SAM" id="Coils"/>
    </source>
</evidence>
<name>A0A2M8Q720_9CHLR</name>
<feature type="coiled-coil region" evidence="1">
    <location>
        <begin position="31"/>
        <end position="80"/>
    </location>
</feature>
<evidence type="ECO:0000313" key="2">
    <source>
        <dbReference type="EMBL" id="PJF45596.1"/>
    </source>
</evidence>
<sequence>MANTVADLRIQLKLDGADAVAAKFGNIGRISGELKARLAEIGKEIKNAQAAGDPIKVEALKAAGREIEQAVGKLSRMREAARIEHARTLLDVRPWRDIQREMDQARAAFSRVAASAAGIGEK</sequence>
<comment type="caution">
    <text evidence="2">The sequence shown here is derived from an EMBL/GenBank/DDBJ whole genome shotgun (WGS) entry which is preliminary data.</text>
</comment>
<reference evidence="2 3" key="1">
    <citation type="submission" date="2017-11" db="EMBL/GenBank/DDBJ databases">
        <title>Evolution of Phototrophy in the Chloroflexi Phylum Driven by Horizontal Gene Transfer.</title>
        <authorList>
            <person name="Ward L.M."/>
            <person name="Hemp J."/>
            <person name="Shih P.M."/>
            <person name="Mcglynn S.E."/>
            <person name="Fischer W."/>
        </authorList>
    </citation>
    <scope>NUCLEOTIDE SEQUENCE [LARGE SCALE GENOMIC DNA]</scope>
    <source>
        <strain evidence="2">JP3_7</strain>
    </source>
</reference>
<gene>
    <name evidence="2" type="ORF">CUN48_18080</name>
</gene>
<dbReference type="Proteomes" id="UP000230790">
    <property type="component" value="Unassembled WGS sequence"/>
</dbReference>
<dbReference type="EMBL" id="PGTN01000935">
    <property type="protein sequence ID" value="PJF45596.1"/>
    <property type="molecule type" value="Genomic_DNA"/>
</dbReference>
<dbReference type="AlphaFoldDB" id="A0A2M8Q720"/>
<keyword evidence="1" id="KW-0175">Coiled coil</keyword>
<feature type="non-terminal residue" evidence="2">
    <location>
        <position position="122"/>
    </location>
</feature>